<dbReference type="PROSITE" id="PS51066">
    <property type="entry name" value="ZF_FPG_2"/>
    <property type="match status" value="1"/>
</dbReference>
<dbReference type="InterPro" id="IPR035937">
    <property type="entry name" value="FPG_N"/>
</dbReference>
<dbReference type="SMART" id="SM01232">
    <property type="entry name" value="H2TH"/>
    <property type="match status" value="1"/>
</dbReference>
<dbReference type="NCBIfam" id="TIGR00577">
    <property type="entry name" value="fpg"/>
    <property type="match status" value="1"/>
</dbReference>
<dbReference type="InterPro" id="IPR010663">
    <property type="entry name" value="Znf_FPG/IleRS"/>
</dbReference>
<evidence type="ECO:0000259" key="17">
    <source>
        <dbReference type="PROSITE" id="PS51066"/>
    </source>
</evidence>
<dbReference type="GO" id="GO:0034039">
    <property type="term" value="F:8-oxo-7,8-dihydroguanine DNA N-glycosylase activity"/>
    <property type="evidence" value="ECO:0007669"/>
    <property type="project" value="TreeGrafter"/>
</dbReference>
<keyword evidence="11" id="KW-0234">DNA repair</keyword>
<evidence type="ECO:0000256" key="2">
    <source>
        <dbReference type="ARBA" id="ARBA00001947"/>
    </source>
</evidence>
<accession>A0A1J5T4D3</accession>
<dbReference type="Pfam" id="PF01149">
    <property type="entry name" value="Fapy_DNA_glyco"/>
    <property type="match status" value="1"/>
</dbReference>
<comment type="caution">
    <text evidence="19">The sequence shown here is derived from an EMBL/GenBank/DDBJ whole genome shotgun (WGS) entry which is preliminary data.</text>
</comment>
<dbReference type="InterPro" id="IPR015886">
    <property type="entry name" value="H2TH_FPG"/>
</dbReference>
<evidence type="ECO:0000256" key="9">
    <source>
        <dbReference type="ARBA" id="ARBA00022833"/>
    </source>
</evidence>
<name>A0A1J5T4D3_9ARCH</name>
<dbReference type="InterPro" id="IPR012319">
    <property type="entry name" value="FPG_cat"/>
</dbReference>
<evidence type="ECO:0000256" key="14">
    <source>
        <dbReference type="ARBA" id="ARBA00023295"/>
    </source>
</evidence>
<keyword evidence="12" id="KW-0456">Lyase</keyword>
<comment type="similarity">
    <text evidence="3">Belongs to the FPG family.</text>
</comment>
<feature type="domain" description="FPG-type" evidence="17">
    <location>
        <begin position="228"/>
        <end position="262"/>
    </location>
</feature>
<evidence type="ECO:0000313" key="20">
    <source>
        <dbReference type="Proteomes" id="UP000183815"/>
    </source>
</evidence>
<dbReference type="InterPro" id="IPR000214">
    <property type="entry name" value="Znf_DNA_glyclase/AP_lyase"/>
</dbReference>
<reference evidence="19 20" key="1">
    <citation type="submission" date="2016-08" db="EMBL/GenBank/DDBJ databases">
        <title>New Insights into Marine Group III Euryarchaeota, from dark to light.</title>
        <authorList>
            <person name="Haro-Moreno J.M."/>
            <person name="Rodriguez-Valera F."/>
            <person name="Lopez-Garcia P."/>
            <person name="Moreira D."/>
            <person name="Martin-Cuadrado A.B."/>
        </authorList>
    </citation>
    <scope>NUCLEOTIDE SEQUENCE [LARGE SCALE GENOMIC DNA]</scope>
    <source>
        <strain evidence="19">CG-Bathy1</strain>
    </source>
</reference>
<evidence type="ECO:0000256" key="13">
    <source>
        <dbReference type="ARBA" id="ARBA00023268"/>
    </source>
</evidence>
<evidence type="ECO:0000256" key="10">
    <source>
        <dbReference type="ARBA" id="ARBA00023125"/>
    </source>
</evidence>
<proteinExistence type="inferred from homology"/>
<comment type="subunit">
    <text evidence="4">Monomer.</text>
</comment>
<sequence length="263" mass="30173">MPELPEVESVRRGLEPLVVGRKIIDYEVFWRNSVERDLEKIKNREIKSIHRRGKYLGFKLSVGYLIIHLRMAGTIGVGTEEMKKYVTVKFNLDDGNEMRLIDYRKFGKVWFVDKFEDVVGHLGPEPLSKKFNVKILKKMISTKKGMMKPLLLNQRFIAGLGNIYVDESLFRAGIHPTEKANVVDSRRIEKLYNGIVNVLTESLEVGGTTFISFVGTDGKHGEYRKKLKVFNRKGEPCTICGTEIKKIFVCQRGTHFCPSCQKN</sequence>
<keyword evidence="6" id="KW-0227">DNA damage</keyword>
<evidence type="ECO:0000256" key="3">
    <source>
        <dbReference type="ARBA" id="ARBA00009409"/>
    </source>
</evidence>
<keyword evidence="14" id="KW-0326">Glycosidase</keyword>
<keyword evidence="10" id="KW-0238">DNA-binding</keyword>
<dbReference type="Pfam" id="PF06831">
    <property type="entry name" value="H2TH"/>
    <property type="match status" value="1"/>
</dbReference>
<dbReference type="SMART" id="SM00898">
    <property type="entry name" value="Fapy_DNA_glyco"/>
    <property type="match status" value="1"/>
</dbReference>
<dbReference type="SUPFAM" id="SSF57716">
    <property type="entry name" value="Glucocorticoid receptor-like (DNA-binding domain)"/>
    <property type="match status" value="1"/>
</dbReference>
<keyword evidence="8" id="KW-0378">Hydrolase</keyword>
<dbReference type="PANTHER" id="PTHR22993:SF9">
    <property type="entry name" value="FORMAMIDOPYRIMIDINE-DNA GLYCOSYLASE"/>
    <property type="match status" value="1"/>
</dbReference>
<dbReference type="PROSITE" id="PS01242">
    <property type="entry name" value="ZF_FPG_1"/>
    <property type="match status" value="1"/>
</dbReference>
<dbReference type="InterPro" id="IPR010979">
    <property type="entry name" value="Ribosomal_uS13-like_H2TH"/>
</dbReference>
<keyword evidence="7 16" id="KW-0863">Zinc-finger</keyword>
<evidence type="ECO:0000256" key="11">
    <source>
        <dbReference type="ARBA" id="ARBA00023204"/>
    </source>
</evidence>
<dbReference type="Pfam" id="PF06827">
    <property type="entry name" value="zf-FPG_IleRS"/>
    <property type="match status" value="1"/>
</dbReference>
<evidence type="ECO:0000256" key="7">
    <source>
        <dbReference type="ARBA" id="ARBA00022771"/>
    </source>
</evidence>
<dbReference type="InterPro" id="IPR015887">
    <property type="entry name" value="DNA_glyclase_Znf_dom_DNA_BS"/>
</dbReference>
<dbReference type="GO" id="GO:0006284">
    <property type="term" value="P:base-excision repair"/>
    <property type="evidence" value="ECO:0007669"/>
    <property type="project" value="InterPro"/>
</dbReference>
<dbReference type="SUPFAM" id="SSF46946">
    <property type="entry name" value="S13-like H2TH domain"/>
    <property type="match status" value="1"/>
</dbReference>
<evidence type="ECO:0000256" key="5">
    <source>
        <dbReference type="ARBA" id="ARBA00022723"/>
    </source>
</evidence>
<dbReference type="InterPro" id="IPR020629">
    <property type="entry name" value="FPG_Glyclase"/>
</dbReference>
<dbReference type="HAMAP" id="MF_00103">
    <property type="entry name" value="Fapy_DNA_glycosyl"/>
    <property type="match status" value="1"/>
</dbReference>
<dbReference type="EMBL" id="MIYU01000016">
    <property type="protein sequence ID" value="OIR15695.1"/>
    <property type="molecule type" value="Genomic_DNA"/>
</dbReference>
<dbReference type="CDD" id="cd08966">
    <property type="entry name" value="EcFpg-like_N"/>
    <property type="match status" value="1"/>
</dbReference>
<dbReference type="GO" id="GO:0140078">
    <property type="term" value="F:class I DNA-(apurinic or apyrimidinic site) endonuclease activity"/>
    <property type="evidence" value="ECO:0007669"/>
    <property type="project" value="UniProtKB-EC"/>
</dbReference>
<comment type="catalytic activity">
    <reaction evidence="1">
        <text>Hydrolysis of DNA containing ring-opened 7-methylguanine residues, releasing 2,6-diamino-4-hydroxy-5-(N-methyl)formamidopyrimidine.</text>
        <dbReference type="EC" id="3.2.2.23"/>
    </reaction>
</comment>
<comment type="cofactor">
    <cofactor evidence="2">
        <name>Zn(2+)</name>
        <dbReference type="ChEBI" id="CHEBI:29105"/>
    </cofactor>
</comment>
<evidence type="ECO:0000256" key="1">
    <source>
        <dbReference type="ARBA" id="ARBA00001668"/>
    </source>
</evidence>
<dbReference type="AlphaFoldDB" id="A0A1J5T4D3"/>
<dbReference type="Proteomes" id="UP000183815">
    <property type="component" value="Unassembled WGS sequence"/>
</dbReference>
<dbReference type="Gene3D" id="1.10.8.50">
    <property type="match status" value="1"/>
</dbReference>
<evidence type="ECO:0000256" key="16">
    <source>
        <dbReference type="PROSITE-ProRule" id="PRU00391"/>
    </source>
</evidence>
<evidence type="ECO:0000259" key="18">
    <source>
        <dbReference type="PROSITE" id="PS51068"/>
    </source>
</evidence>
<evidence type="ECO:0000256" key="8">
    <source>
        <dbReference type="ARBA" id="ARBA00022801"/>
    </source>
</evidence>
<keyword evidence="13" id="KW-0511">Multifunctional enzyme</keyword>
<dbReference type="FunFam" id="1.10.8.50:FF:000003">
    <property type="entry name" value="Formamidopyrimidine-DNA glycosylase"/>
    <property type="match status" value="1"/>
</dbReference>
<dbReference type="GO" id="GO:0008270">
    <property type="term" value="F:zinc ion binding"/>
    <property type="evidence" value="ECO:0007669"/>
    <property type="project" value="UniProtKB-KW"/>
</dbReference>
<keyword evidence="5" id="KW-0479">Metal-binding</keyword>
<dbReference type="PANTHER" id="PTHR22993">
    <property type="entry name" value="FORMAMIDOPYRIMIDINE-DNA GLYCOSYLASE"/>
    <property type="match status" value="1"/>
</dbReference>
<protein>
    <submittedName>
        <fullName evidence="19">DNA-formamidopyrimidine glycosylase</fullName>
    </submittedName>
</protein>
<evidence type="ECO:0000256" key="4">
    <source>
        <dbReference type="ARBA" id="ARBA00011245"/>
    </source>
</evidence>
<dbReference type="SUPFAM" id="SSF81624">
    <property type="entry name" value="N-terminal domain of MutM-like DNA repair proteins"/>
    <property type="match status" value="1"/>
</dbReference>
<evidence type="ECO:0000256" key="12">
    <source>
        <dbReference type="ARBA" id="ARBA00023239"/>
    </source>
</evidence>
<evidence type="ECO:0000256" key="6">
    <source>
        <dbReference type="ARBA" id="ARBA00022763"/>
    </source>
</evidence>
<evidence type="ECO:0000256" key="15">
    <source>
        <dbReference type="ARBA" id="ARBA00044632"/>
    </source>
</evidence>
<dbReference type="PROSITE" id="PS51068">
    <property type="entry name" value="FPG_CAT"/>
    <property type="match status" value="1"/>
</dbReference>
<organism evidence="19 20">
    <name type="scientific">Marine Group III euryarchaeote CG-Bathy1</name>
    <dbReference type="NCBI Taxonomy" id="1889001"/>
    <lineage>
        <taxon>Archaea</taxon>
        <taxon>Methanobacteriati</taxon>
        <taxon>Thermoplasmatota</taxon>
        <taxon>Thermoplasmata</taxon>
        <taxon>Candidatus Thermoprofundales</taxon>
    </lineage>
</organism>
<feature type="domain" description="Formamidopyrimidine-DNA glycosylase catalytic" evidence="18">
    <location>
        <begin position="2"/>
        <end position="107"/>
    </location>
</feature>
<keyword evidence="9" id="KW-0862">Zinc</keyword>
<dbReference type="NCBIfam" id="NF002211">
    <property type="entry name" value="PRK01103.1"/>
    <property type="match status" value="1"/>
</dbReference>
<comment type="catalytic activity">
    <reaction evidence="15">
        <text>2'-deoxyribonucleotide-(2'-deoxyribose 5'-phosphate)-2'-deoxyribonucleotide-DNA = a 3'-end 2'-deoxyribonucleotide-(2,3-dehydro-2,3-deoxyribose 5'-phosphate)-DNA + a 5'-end 5'-phospho-2'-deoxyribonucleoside-DNA + H(+)</text>
        <dbReference type="Rhea" id="RHEA:66592"/>
        <dbReference type="Rhea" id="RHEA-COMP:13180"/>
        <dbReference type="Rhea" id="RHEA-COMP:16897"/>
        <dbReference type="Rhea" id="RHEA-COMP:17067"/>
        <dbReference type="ChEBI" id="CHEBI:15378"/>
        <dbReference type="ChEBI" id="CHEBI:136412"/>
        <dbReference type="ChEBI" id="CHEBI:157695"/>
        <dbReference type="ChEBI" id="CHEBI:167181"/>
        <dbReference type="EC" id="4.2.99.18"/>
    </reaction>
</comment>
<evidence type="ECO:0000313" key="19">
    <source>
        <dbReference type="EMBL" id="OIR15695.1"/>
    </source>
</evidence>
<dbReference type="GO" id="GO:0003684">
    <property type="term" value="F:damaged DNA binding"/>
    <property type="evidence" value="ECO:0007669"/>
    <property type="project" value="InterPro"/>
</dbReference>
<dbReference type="Gene3D" id="3.20.190.10">
    <property type="entry name" value="MutM-like, N-terminal"/>
    <property type="match status" value="1"/>
</dbReference>
<gene>
    <name evidence="19" type="ORF">BEU04_02005</name>
</gene>